<feature type="domain" description="Hemerythrin-like" evidence="2">
    <location>
        <begin position="8"/>
        <end position="122"/>
    </location>
</feature>
<sequence length="163" mass="19198">MSDATEIFAKLKQDHDKHRELLDKLLETTGDSPERKELFTELTKELKSHAAAEEQALYSTMLRKPPTTGETRHSVAEHHEIDEALNDLAATDMSEGGWLTKFKSFDHRYRHHIEEEEDEHFPDFEEHLDEKDMEHMRKVFERRKREEKAEAEVTPEAKEDAKD</sequence>
<evidence type="ECO:0000313" key="3">
    <source>
        <dbReference type="EMBL" id="MBY6218024.1"/>
    </source>
</evidence>
<dbReference type="Pfam" id="PF01814">
    <property type="entry name" value="Hemerythrin"/>
    <property type="match status" value="1"/>
</dbReference>
<proteinExistence type="predicted"/>
<feature type="region of interest" description="Disordered" evidence="1">
    <location>
        <begin position="141"/>
        <end position="163"/>
    </location>
</feature>
<comment type="caution">
    <text evidence="3">The sequence shown here is derived from an EMBL/GenBank/DDBJ whole genome shotgun (WGS) entry which is preliminary data.</text>
</comment>
<gene>
    <name evidence="3" type="ORF">KUV31_06665</name>
</gene>
<protein>
    <submittedName>
        <fullName evidence="3">Hemerythrin domain-containing protein</fullName>
    </submittedName>
</protein>
<dbReference type="Proteomes" id="UP000824927">
    <property type="component" value="Unassembled WGS sequence"/>
</dbReference>
<dbReference type="Gene3D" id="1.20.120.520">
    <property type="entry name" value="nmb1532 protein domain like"/>
    <property type="match status" value="1"/>
</dbReference>
<evidence type="ECO:0000313" key="4">
    <source>
        <dbReference type="Proteomes" id="UP000824927"/>
    </source>
</evidence>
<dbReference type="RefSeq" id="WP_222404967.1">
    <property type="nucleotide sequence ID" value="NZ_JAHVKP010000001.1"/>
</dbReference>
<reference evidence="3" key="1">
    <citation type="submission" date="2021-06" db="EMBL/GenBank/DDBJ databases">
        <title>50 bacteria genomes isolated from Dapeng, Shenzhen, China.</title>
        <authorList>
            <person name="Zheng W."/>
            <person name="Yu S."/>
            <person name="Huang Y."/>
        </authorList>
    </citation>
    <scope>NUCLEOTIDE SEQUENCE</scope>
    <source>
        <strain evidence="3">DP4N28-2</strain>
    </source>
</reference>
<dbReference type="AlphaFoldDB" id="A0A9Q3S0L7"/>
<name>A0A9Q3S0L7_9SPHN</name>
<dbReference type="EMBL" id="JAHVKP010000001">
    <property type="protein sequence ID" value="MBY6218024.1"/>
    <property type="molecule type" value="Genomic_DNA"/>
</dbReference>
<dbReference type="PANTHER" id="PTHR35585:SF1">
    <property type="entry name" value="HHE DOMAIN PROTEIN (AFU_ORTHOLOGUE AFUA_4G00730)"/>
    <property type="match status" value="1"/>
</dbReference>
<evidence type="ECO:0000259" key="2">
    <source>
        <dbReference type="Pfam" id="PF01814"/>
    </source>
</evidence>
<organism evidence="3 4">
    <name type="scientific">Qipengyuania aquimaris</name>
    <dbReference type="NCBI Taxonomy" id="255984"/>
    <lineage>
        <taxon>Bacteria</taxon>
        <taxon>Pseudomonadati</taxon>
        <taxon>Pseudomonadota</taxon>
        <taxon>Alphaproteobacteria</taxon>
        <taxon>Sphingomonadales</taxon>
        <taxon>Erythrobacteraceae</taxon>
        <taxon>Qipengyuania</taxon>
    </lineage>
</organism>
<evidence type="ECO:0000256" key="1">
    <source>
        <dbReference type="SAM" id="MobiDB-lite"/>
    </source>
</evidence>
<dbReference type="PANTHER" id="PTHR35585">
    <property type="entry name" value="HHE DOMAIN PROTEIN (AFU_ORTHOLOGUE AFUA_4G00730)"/>
    <property type="match status" value="1"/>
</dbReference>
<dbReference type="InterPro" id="IPR012312">
    <property type="entry name" value="Hemerythrin-like"/>
</dbReference>
<accession>A0A9Q3S0L7</accession>